<dbReference type="InterPro" id="IPR016039">
    <property type="entry name" value="Thiolase-like"/>
</dbReference>
<protein>
    <submittedName>
        <fullName evidence="8">Thiolase family protein</fullName>
    </submittedName>
</protein>
<dbReference type="OrthoDB" id="8951704at2"/>
<feature type="domain" description="Thiolase N-terminal" evidence="6">
    <location>
        <begin position="8"/>
        <end position="263"/>
    </location>
</feature>
<evidence type="ECO:0000259" key="6">
    <source>
        <dbReference type="Pfam" id="PF00108"/>
    </source>
</evidence>
<proteinExistence type="inferred from homology"/>
<dbReference type="InterPro" id="IPR020610">
    <property type="entry name" value="Thiolase_AS"/>
</dbReference>
<feature type="active site" description="Proton acceptor" evidence="4">
    <location>
        <position position="381"/>
    </location>
</feature>
<dbReference type="PIRSF" id="PIRSF000429">
    <property type="entry name" value="Ac-CoA_Ac_transf"/>
    <property type="match status" value="1"/>
</dbReference>
<dbReference type="NCBIfam" id="TIGR01930">
    <property type="entry name" value="AcCoA-C-Actrans"/>
    <property type="match status" value="1"/>
</dbReference>
<feature type="active site" description="Acyl-thioester intermediate" evidence="4">
    <location>
        <position position="92"/>
    </location>
</feature>
<evidence type="ECO:0000256" key="2">
    <source>
        <dbReference type="ARBA" id="ARBA00022679"/>
    </source>
</evidence>
<dbReference type="SUPFAM" id="SSF53901">
    <property type="entry name" value="Thiolase-like"/>
    <property type="match status" value="2"/>
</dbReference>
<gene>
    <name evidence="8" type="ORF">E2F43_07795</name>
</gene>
<dbReference type="InterPro" id="IPR020615">
    <property type="entry name" value="Thiolase_acyl_enz_int_AS"/>
</dbReference>
<evidence type="ECO:0000256" key="4">
    <source>
        <dbReference type="PIRSR" id="PIRSR000429-1"/>
    </source>
</evidence>
<dbReference type="Pfam" id="PF02803">
    <property type="entry name" value="Thiolase_C"/>
    <property type="match status" value="1"/>
</dbReference>
<keyword evidence="9" id="KW-1185">Reference proteome</keyword>
<evidence type="ECO:0000313" key="8">
    <source>
        <dbReference type="EMBL" id="TDG13433.1"/>
    </source>
</evidence>
<dbReference type="CDD" id="cd00751">
    <property type="entry name" value="thiolase"/>
    <property type="match status" value="1"/>
</dbReference>
<dbReference type="InterPro" id="IPR002155">
    <property type="entry name" value="Thiolase"/>
</dbReference>
<organism evidence="8 9">
    <name type="scientific">Seongchinamella unica</name>
    <dbReference type="NCBI Taxonomy" id="2547392"/>
    <lineage>
        <taxon>Bacteria</taxon>
        <taxon>Pseudomonadati</taxon>
        <taxon>Pseudomonadota</taxon>
        <taxon>Gammaproteobacteria</taxon>
        <taxon>Cellvibrionales</taxon>
        <taxon>Halieaceae</taxon>
        <taxon>Seongchinamella</taxon>
    </lineage>
</organism>
<dbReference type="EMBL" id="SMSE01000002">
    <property type="protein sequence ID" value="TDG13433.1"/>
    <property type="molecule type" value="Genomic_DNA"/>
</dbReference>
<evidence type="ECO:0000313" key="9">
    <source>
        <dbReference type="Proteomes" id="UP000295554"/>
    </source>
</evidence>
<dbReference type="Gene3D" id="3.40.47.10">
    <property type="match status" value="2"/>
</dbReference>
<dbReference type="PANTHER" id="PTHR18919">
    <property type="entry name" value="ACETYL-COA C-ACYLTRANSFERASE"/>
    <property type="match status" value="1"/>
</dbReference>
<reference evidence="8 9" key="1">
    <citation type="submission" date="2019-03" db="EMBL/GenBank/DDBJ databases">
        <title>Seongchinamella monodicae gen. nov., sp. nov., a novel member of the Gammaproteobacteria isolated from a tidal mudflat of beach.</title>
        <authorList>
            <person name="Yang H.G."/>
            <person name="Kang J.W."/>
            <person name="Lee S.D."/>
        </authorList>
    </citation>
    <scope>NUCLEOTIDE SEQUENCE [LARGE SCALE GENOMIC DNA]</scope>
    <source>
        <strain evidence="8 9">GH4-78</strain>
    </source>
</reference>
<feature type="domain" description="Thiolase C-terminal" evidence="7">
    <location>
        <begin position="273"/>
        <end position="392"/>
    </location>
</feature>
<dbReference type="PROSITE" id="PS00098">
    <property type="entry name" value="THIOLASE_1"/>
    <property type="match status" value="1"/>
</dbReference>
<sequence>MNMDADDIVIAAAARTPMGGFLGALDSVAAPELGAVAIAGALAQAGLDASDVDEVLMGNVLAAGLGQAPARQAALGAGLGESVPCTTISKVCGSGMKAVMYACDQIRAGSGEIMVAGGMESMSRAPHLLEKTRAGLRLGHARIRDHMFVDGLEDAYTGRAMGEFAQETADLKGITREEMDAFALASLARANEAIENGYFSAELVPVTVGKGDRAREVNVDEQPGAARPEKIPHLRPAFSPEGTITAANSSSISDGAAALLVTTGARARALGVDPLARVAGYTSHAQAPGLFTTAPIAGINKLLEKTGWRVEDVDLFEINEAFAMVTMMAINDLGLDHAKVNINGGACALGHPLGASGARIIVTLLHALKRQGKTRGVASLCIGGGEATSIGLEVL</sequence>
<feature type="active site" description="Proton acceptor" evidence="4">
    <location>
        <position position="351"/>
    </location>
</feature>
<keyword evidence="3 5" id="KW-0012">Acyltransferase</keyword>
<dbReference type="InterPro" id="IPR020617">
    <property type="entry name" value="Thiolase_C"/>
</dbReference>
<evidence type="ECO:0000259" key="7">
    <source>
        <dbReference type="Pfam" id="PF02803"/>
    </source>
</evidence>
<dbReference type="InterPro" id="IPR020616">
    <property type="entry name" value="Thiolase_N"/>
</dbReference>
<dbReference type="GO" id="GO:0003988">
    <property type="term" value="F:acetyl-CoA C-acyltransferase activity"/>
    <property type="evidence" value="ECO:0007669"/>
    <property type="project" value="UniProtKB-ARBA"/>
</dbReference>
<name>A0A4R5LRD8_9GAMM</name>
<dbReference type="PANTHER" id="PTHR18919:SF164">
    <property type="entry name" value="ACETYL-COA ACETYLTRANSFERASE"/>
    <property type="match status" value="1"/>
</dbReference>
<comment type="similarity">
    <text evidence="1 5">Belongs to the thiolase-like superfamily. Thiolase family.</text>
</comment>
<accession>A0A4R5LRD8</accession>
<evidence type="ECO:0000256" key="3">
    <source>
        <dbReference type="ARBA" id="ARBA00023315"/>
    </source>
</evidence>
<evidence type="ECO:0000256" key="1">
    <source>
        <dbReference type="ARBA" id="ARBA00010982"/>
    </source>
</evidence>
<keyword evidence="2 5" id="KW-0808">Transferase</keyword>
<dbReference type="FunFam" id="3.40.47.10:FF:000010">
    <property type="entry name" value="Acetyl-CoA acetyltransferase (Thiolase)"/>
    <property type="match status" value="1"/>
</dbReference>
<comment type="caution">
    <text evidence="8">The sequence shown here is derived from an EMBL/GenBank/DDBJ whole genome shotgun (WGS) entry which is preliminary data.</text>
</comment>
<dbReference type="Proteomes" id="UP000295554">
    <property type="component" value="Unassembled WGS sequence"/>
</dbReference>
<evidence type="ECO:0000256" key="5">
    <source>
        <dbReference type="RuleBase" id="RU003557"/>
    </source>
</evidence>
<dbReference type="AlphaFoldDB" id="A0A4R5LRD8"/>
<dbReference type="PROSITE" id="PS00099">
    <property type="entry name" value="THIOLASE_3"/>
    <property type="match status" value="1"/>
</dbReference>
<dbReference type="GO" id="GO:0044281">
    <property type="term" value="P:small molecule metabolic process"/>
    <property type="evidence" value="ECO:0007669"/>
    <property type="project" value="UniProtKB-ARBA"/>
</dbReference>
<dbReference type="Pfam" id="PF00108">
    <property type="entry name" value="Thiolase_N"/>
    <property type="match status" value="1"/>
</dbReference>